<feature type="region of interest" description="Disordered" evidence="1">
    <location>
        <begin position="292"/>
        <end position="317"/>
    </location>
</feature>
<evidence type="ECO:0000256" key="1">
    <source>
        <dbReference type="SAM" id="MobiDB-lite"/>
    </source>
</evidence>
<dbReference type="KEGG" id="eaz:JHT90_04845"/>
<gene>
    <name evidence="2" type="ORF">JHT90_04845</name>
</gene>
<evidence type="ECO:0000313" key="3">
    <source>
        <dbReference type="Proteomes" id="UP000595278"/>
    </source>
</evidence>
<dbReference type="Proteomes" id="UP000595278">
    <property type="component" value="Chromosome"/>
</dbReference>
<dbReference type="AlphaFoldDB" id="A0A974RXS9"/>
<evidence type="ECO:0000313" key="2">
    <source>
        <dbReference type="EMBL" id="QQP86568.1"/>
    </source>
</evidence>
<accession>A0A974RXS9</accession>
<feature type="compositionally biased region" description="Basic and acidic residues" evidence="1">
    <location>
        <begin position="292"/>
        <end position="307"/>
    </location>
</feature>
<keyword evidence="3" id="KW-1185">Reference proteome</keyword>
<name>A0A974RXS9_9GAMM</name>
<dbReference type="EMBL" id="CP067393">
    <property type="protein sequence ID" value="QQP86568.1"/>
    <property type="molecule type" value="Genomic_DNA"/>
</dbReference>
<dbReference type="RefSeq" id="WP_201094765.1">
    <property type="nucleotide sequence ID" value="NZ_CP067393.1"/>
</dbReference>
<dbReference type="Gene3D" id="2.20.110.10">
    <property type="entry name" value="Histone H3 K4-specific methyltransferase SET7/9 N-terminal domain"/>
    <property type="match status" value="2"/>
</dbReference>
<organism evidence="2 3">
    <name type="scientific">Entomomonas asaccharolytica</name>
    <dbReference type="NCBI Taxonomy" id="2785331"/>
    <lineage>
        <taxon>Bacteria</taxon>
        <taxon>Pseudomonadati</taxon>
        <taxon>Pseudomonadota</taxon>
        <taxon>Gammaproteobacteria</taxon>
        <taxon>Pseudomonadales</taxon>
        <taxon>Pseudomonadaceae</taxon>
        <taxon>Entomomonas</taxon>
    </lineage>
</organism>
<dbReference type="SUPFAM" id="SSF82185">
    <property type="entry name" value="Histone H3 K4-specific methyltransferase SET7/9 N-terminal domain"/>
    <property type="match status" value="2"/>
</dbReference>
<proteinExistence type="predicted"/>
<dbReference type="InterPro" id="IPR011652">
    <property type="entry name" value="MORN_2"/>
</dbReference>
<dbReference type="PANTHER" id="PTHR33706">
    <property type="entry name" value="MORN VARIANT REPEAT PROTEIN"/>
    <property type="match status" value="1"/>
</dbReference>
<feature type="compositionally biased region" description="Acidic residues" evidence="1">
    <location>
        <begin position="308"/>
        <end position="317"/>
    </location>
</feature>
<reference evidence="2 3" key="1">
    <citation type="submission" date="2021-01" db="EMBL/GenBank/DDBJ databases">
        <title>Entomomonas sp. F2A isolated from a house cricket (Acheta domesticus).</title>
        <authorList>
            <person name="Spergser J."/>
            <person name="Busse H.-J."/>
        </authorList>
    </citation>
    <scope>NUCLEOTIDE SEQUENCE [LARGE SCALE GENOMIC DNA]</scope>
    <source>
        <strain evidence="2 3">F2A</strain>
    </source>
</reference>
<sequence>MNKIIYLIVAVLVIGGIVMFQTGGDNTATPTVIVNYKEGEIIAQNSEYYRKFMGKNTDNFYVVQDFYSGFDTKLTNPFTLTRAEHLTRLPTTAINDSGYYASLSIYRTFRLWTKEGDPIEELNFMDGKVDGPAIKWYPNGQQMYQRYYKGNVPDGLWSEWYANGQLKSEGLYADNKQIGPWRIWFEDGSLTSEVFYTDGIKDGSSVVYNQARVKLEEGNYRQGKKQGMWHFSDQLGENSWQGEYQDDMPIGKWQWFFEDRKITEGEYQNGLKEGIWTEYDGNDNKTKEITYRKGQKVSEKTFEKSEPEPETEETTDL</sequence>
<dbReference type="PANTHER" id="PTHR33706:SF1">
    <property type="entry name" value="TPR REPEAT PROTEIN"/>
    <property type="match status" value="1"/>
</dbReference>
<dbReference type="Pfam" id="PF07661">
    <property type="entry name" value="MORN_2"/>
    <property type="match status" value="2"/>
</dbReference>
<protein>
    <submittedName>
        <fullName evidence="2">Toxin-antitoxin system YwqK family antitoxin</fullName>
    </submittedName>
</protein>